<sequence>MDKKNRLKKFFQKLVVQNVGKAASSGLVEALKQPDGIATVAVDQTAQNSDAAMRLQNRIESLTTSILMPIERVDLKDMPKELVTELDRLAKIFEINVTNCRVKISHGWFRRFIRREDDQGDVANMSKSIDEAVAQFLSVGTIKSVETIVQVKRGVDELREQNQIKQIISKKAENANHLYQSAHSAQRSKCIEGTRVAVLQQIRPFLEDTTGANLFWLSGIAAVVVGSQPSHNQPLSKRHSLADCIVASFFFSQRGHAELCDASFVFPTLAYKFSLPDACFRKHFKSLVVEPLKAMDCAQRRVFIVLDAVDECEPRGAIAILDALLNEDIDSDVPKQLKVLTTSRPEAHLRQVFCAQGNIRKLNLQDIEAKSDIRHYLLMAFKWPPITLATPFDASEEFKCQTSDIQAPRVYHLSFSDFIIDPYGVARDADLVVDVDSAEREVLRSCFDHLSLRLDRNMAGIEDPSLPHSEIDGFQMKVENAVSPELRYACLYWASHLMKNKDPHDENIWPRLQDFLTRCLLWWIETMALLGTLGDAAESMSQVRAWMTSLKREVGDGSSLLADLLNDTLRFLSYHGGTISFNALHVYHSALPFTPTETRLRKIYGHELETSVKVPHGVERGWDPTVMVVRH</sequence>
<evidence type="ECO:0000313" key="4">
    <source>
        <dbReference type="Proteomes" id="UP001201163"/>
    </source>
</evidence>
<evidence type="ECO:0000256" key="1">
    <source>
        <dbReference type="ARBA" id="ARBA00022737"/>
    </source>
</evidence>
<reference evidence="3" key="1">
    <citation type="submission" date="2022-01" db="EMBL/GenBank/DDBJ databases">
        <title>Comparative genomics reveals a dynamic genome evolution in the ectomycorrhizal milk-cap (Lactarius) mushrooms.</title>
        <authorList>
            <consortium name="DOE Joint Genome Institute"/>
            <person name="Lebreton A."/>
            <person name="Tang N."/>
            <person name="Kuo A."/>
            <person name="LaButti K."/>
            <person name="Drula E."/>
            <person name="Barry K."/>
            <person name="Clum A."/>
            <person name="Lipzen A."/>
            <person name="Mousain D."/>
            <person name="Ng V."/>
            <person name="Wang R."/>
            <person name="Wang X."/>
            <person name="Dai Y."/>
            <person name="Henrissat B."/>
            <person name="Grigoriev I.V."/>
            <person name="Guerin-Laguette A."/>
            <person name="Yu F."/>
            <person name="Martin F.M."/>
        </authorList>
    </citation>
    <scope>NUCLEOTIDE SEQUENCE</scope>
    <source>
        <strain evidence="3">QP</strain>
    </source>
</reference>
<dbReference type="AlphaFoldDB" id="A0AAD4QBU0"/>
<feature type="domain" description="Nephrocystin 3-like N-terminal" evidence="2">
    <location>
        <begin position="268"/>
        <end position="344"/>
    </location>
</feature>
<dbReference type="EMBL" id="JAKELL010000017">
    <property type="protein sequence ID" value="KAH8993704.1"/>
    <property type="molecule type" value="Genomic_DNA"/>
</dbReference>
<dbReference type="InterPro" id="IPR056884">
    <property type="entry name" value="NPHP3-like_N"/>
</dbReference>
<proteinExistence type="predicted"/>
<gene>
    <name evidence="3" type="ORF">EDB92DRAFT_1944392</name>
</gene>
<dbReference type="InterPro" id="IPR059179">
    <property type="entry name" value="MLKL-like_MCAfunc"/>
</dbReference>
<keyword evidence="1" id="KW-0677">Repeat</keyword>
<name>A0AAD4QBU0_9AGAM</name>
<comment type="caution">
    <text evidence="3">The sequence shown here is derived from an EMBL/GenBank/DDBJ whole genome shotgun (WGS) entry which is preliminary data.</text>
</comment>
<dbReference type="PANTHER" id="PTHR10039">
    <property type="entry name" value="AMELOGENIN"/>
    <property type="match status" value="1"/>
</dbReference>
<evidence type="ECO:0000259" key="2">
    <source>
        <dbReference type="Pfam" id="PF24883"/>
    </source>
</evidence>
<dbReference type="PANTHER" id="PTHR10039:SF14">
    <property type="entry name" value="NACHT DOMAIN-CONTAINING PROTEIN"/>
    <property type="match status" value="1"/>
</dbReference>
<dbReference type="Proteomes" id="UP001201163">
    <property type="component" value="Unassembled WGS sequence"/>
</dbReference>
<organism evidence="3 4">
    <name type="scientific">Lactarius akahatsu</name>
    <dbReference type="NCBI Taxonomy" id="416441"/>
    <lineage>
        <taxon>Eukaryota</taxon>
        <taxon>Fungi</taxon>
        <taxon>Dikarya</taxon>
        <taxon>Basidiomycota</taxon>
        <taxon>Agaricomycotina</taxon>
        <taxon>Agaricomycetes</taxon>
        <taxon>Russulales</taxon>
        <taxon>Russulaceae</taxon>
        <taxon>Lactarius</taxon>
    </lineage>
</organism>
<accession>A0AAD4QBU0</accession>
<evidence type="ECO:0000313" key="3">
    <source>
        <dbReference type="EMBL" id="KAH8993704.1"/>
    </source>
</evidence>
<keyword evidence="4" id="KW-1185">Reference proteome</keyword>
<protein>
    <recommendedName>
        <fullName evidence="2">Nephrocystin 3-like N-terminal domain-containing protein</fullName>
    </recommendedName>
</protein>
<dbReference type="CDD" id="cd21037">
    <property type="entry name" value="MLKL_NTD"/>
    <property type="match status" value="1"/>
</dbReference>
<dbReference type="Pfam" id="PF24883">
    <property type="entry name" value="NPHP3_N"/>
    <property type="match status" value="1"/>
</dbReference>